<evidence type="ECO:0000313" key="3">
    <source>
        <dbReference type="Proteomes" id="UP000000960"/>
    </source>
</evidence>
<keyword evidence="1" id="KW-0812">Transmembrane</keyword>
<name>C8W894_LANP1</name>
<evidence type="ECO:0000256" key="1">
    <source>
        <dbReference type="SAM" id="Phobius"/>
    </source>
</evidence>
<dbReference type="Proteomes" id="UP000000960">
    <property type="component" value="Chromosome"/>
</dbReference>
<sequence>MVLKKQQRQNDCNEAFEKESEDGISITTAEILQKGGFAGAAYFTIISCVYSVIALLGNFGNRQNNILVLTIALAGISMGIFQQLWFNYQPCILRLSYWKRYLGFNVCLFITLVILAYVGEWLPNILEAWISFVGVYLVILFVSTLFFNREFKQEQLAYQKAFEKYQETRRSQ</sequence>
<dbReference type="AlphaFoldDB" id="C8W894"/>
<evidence type="ECO:0000313" key="2">
    <source>
        <dbReference type="EMBL" id="ACV51684.1"/>
    </source>
</evidence>
<gene>
    <name evidence="2" type="ordered locus">Apar_1259</name>
</gene>
<accession>C8W894</accession>
<reference evidence="2 3" key="1">
    <citation type="journal article" date="2009" name="Stand. Genomic Sci.">
        <title>Complete genome sequence of Atopobium parvulum type strain (IPP 1246).</title>
        <authorList>
            <person name="Copeland A."/>
            <person name="Sikorski J."/>
            <person name="Lapidus A."/>
            <person name="Nolan M."/>
            <person name="Del Rio T.G."/>
            <person name="Lucas S."/>
            <person name="Chen F."/>
            <person name="Tice H."/>
            <person name="Pitluck S."/>
            <person name="Cheng J.F."/>
            <person name="Pukall R."/>
            <person name="Chertkov O."/>
            <person name="Brettin T."/>
            <person name="Han C."/>
            <person name="Detter J.C."/>
            <person name="Kuske C."/>
            <person name="Bruce D."/>
            <person name="Goodwin L."/>
            <person name="Ivanova N."/>
            <person name="Mavromatis K."/>
            <person name="Mikhailova N."/>
            <person name="Chen A."/>
            <person name="Palaniappan K."/>
            <person name="Chain P."/>
            <person name="Rohde M."/>
            <person name="Goker M."/>
            <person name="Bristow J."/>
            <person name="Eisen J.A."/>
            <person name="Markowitz V."/>
            <person name="Hugenholtz P."/>
            <person name="Kyrpides N.C."/>
            <person name="Klenk H.P."/>
            <person name="Detter J.C."/>
        </authorList>
    </citation>
    <scope>NUCLEOTIDE SEQUENCE [LARGE SCALE GENOMIC DNA]</scope>
    <source>
        <strain evidence="3">ATCC 33793 / DSM 20469 / CCUG 32760 / JCM 10300 / KCTC 3663 / VPI 0546 / 1246</strain>
    </source>
</reference>
<keyword evidence="3" id="KW-1185">Reference proteome</keyword>
<keyword evidence="1" id="KW-1133">Transmembrane helix</keyword>
<dbReference type="RefSeq" id="WP_012809340.1">
    <property type="nucleotide sequence ID" value="NC_013203.1"/>
</dbReference>
<feature type="transmembrane region" description="Helical" evidence="1">
    <location>
        <begin position="125"/>
        <end position="147"/>
    </location>
</feature>
<dbReference type="OrthoDB" id="3192984at2"/>
<feature type="transmembrane region" description="Helical" evidence="1">
    <location>
        <begin position="100"/>
        <end position="119"/>
    </location>
</feature>
<protein>
    <submittedName>
        <fullName evidence="2">Uncharacterized protein</fullName>
    </submittedName>
</protein>
<proteinExistence type="predicted"/>
<dbReference type="KEGG" id="apv:Apar_1259"/>
<organism evidence="2 3">
    <name type="scientific">Lancefieldella parvula (strain ATCC 33793 / DSM 20469 / CCUG 32760 / JCM 10300 / KCTC 3663 / VPI 0546 / 1246)</name>
    <name type="common">Atopobium parvulum</name>
    <dbReference type="NCBI Taxonomy" id="521095"/>
    <lineage>
        <taxon>Bacteria</taxon>
        <taxon>Bacillati</taxon>
        <taxon>Actinomycetota</taxon>
        <taxon>Coriobacteriia</taxon>
        <taxon>Coriobacteriales</taxon>
        <taxon>Atopobiaceae</taxon>
        <taxon>Lancefieldella</taxon>
    </lineage>
</organism>
<feature type="transmembrane region" description="Helical" evidence="1">
    <location>
        <begin position="66"/>
        <end position="88"/>
    </location>
</feature>
<dbReference type="EMBL" id="CP001721">
    <property type="protein sequence ID" value="ACV51684.1"/>
    <property type="molecule type" value="Genomic_DNA"/>
</dbReference>
<dbReference type="HOGENOM" id="CLU_132477_0_0_11"/>
<feature type="transmembrane region" description="Helical" evidence="1">
    <location>
        <begin position="40"/>
        <end position="60"/>
    </location>
</feature>
<keyword evidence="1" id="KW-0472">Membrane</keyword>
<dbReference type="GeneID" id="84806772"/>